<dbReference type="PANTHER" id="PTHR38594:SF1">
    <property type="entry name" value="PEP-DEPENDENT DIHYDROXYACETONE KINASE, PHOSPHORYL DONOR SUBUNIT DHAM"/>
    <property type="match status" value="1"/>
</dbReference>
<dbReference type="AlphaFoldDB" id="A0AAP7LSK2"/>
<dbReference type="SUPFAM" id="SSF53062">
    <property type="entry name" value="PTS system fructose IIA component-like"/>
    <property type="match status" value="1"/>
</dbReference>
<dbReference type="InterPro" id="IPR012844">
    <property type="entry name" value="DhaM_N"/>
</dbReference>
<protein>
    <recommendedName>
        <fullName evidence="3">phosphoenolpyruvate--glycerone phosphotransferase</fullName>
        <ecNumber evidence="3">2.7.1.121</ecNumber>
    </recommendedName>
</protein>
<dbReference type="EC" id="2.7.1.121" evidence="3"/>
<comment type="caution">
    <text evidence="7">The sequence shown here is derived from an EMBL/GenBank/DDBJ whole genome shotgun (WGS) entry which is preliminary data.</text>
</comment>
<dbReference type="GO" id="GO:0016020">
    <property type="term" value="C:membrane"/>
    <property type="evidence" value="ECO:0007669"/>
    <property type="project" value="InterPro"/>
</dbReference>
<gene>
    <name evidence="7" type="ORF">ASS94_14565</name>
</gene>
<evidence type="ECO:0000259" key="6">
    <source>
        <dbReference type="PROSITE" id="PS51096"/>
    </source>
</evidence>
<dbReference type="Gene3D" id="3.40.50.510">
    <property type="entry name" value="Phosphotransferase system, mannose-type IIA component"/>
    <property type="match status" value="1"/>
</dbReference>
<dbReference type="PROSITE" id="PS51096">
    <property type="entry name" value="PTS_EIIA_TYPE_4"/>
    <property type="match status" value="1"/>
</dbReference>
<keyword evidence="4" id="KW-0808">Transferase</keyword>
<evidence type="ECO:0000313" key="8">
    <source>
        <dbReference type="Proteomes" id="UP000095464"/>
    </source>
</evidence>
<proteinExistence type="predicted"/>
<sequence>MNQYGIIIVSHVSNIAEGTMRLIKQVASNVPITIAGGINDDDVGTSIDKIQNAIDNNQANNLLAFYDLGSAKMNLEVCSEITTKNVYLYNVPIVEGAYSAASLLEVGVSLEDINNQLHEMEVK</sequence>
<comment type="subunit">
    <text evidence="5">Homodimer. The dihydroxyacetone kinase complex is composed of a homodimer of DhaM, a homodimer of DhaK and the subunit DhaL.</text>
</comment>
<dbReference type="EMBL" id="LNPX01000073">
    <property type="protein sequence ID" value="OEK50899.1"/>
    <property type="molecule type" value="Genomic_DNA"/>
</dbReference>
<dbReference type="PANTHER" id="PTHR38594">
    <property type="entry name" value="PEP-DEPENDENT DIHYDROXYACETONE KINASE, PHOSPHORYL DONOR SUBUNIT DHAM"/>
    <property type="match status" value="1"/>
</dbReference>
<dbReference type="GO" id="GO:0019563">
    <property type="term" value="P:glycerol catabolic process"/>
    <property type="evidence" value="ECO:0007669"/>
    <property type="project" value="InterPro"/>
</dbReference>
<dbReference type="RefSeq" id="WP_069854633.1">
    <property type="nucleotide sequence ID" value="NZ_JARGCH010000012.1"/>
</dbReference>
<dbReference type="GO" id="GO:0047324">
    <property type="term" value="F:phosphoenolpyruvate-glycerone phosphotransferase activity"/>
    <property type="evidence" value="ECO:0007669"/>
    <property type="project" value="UniProtKB-EC"/>
</dbReference>
<accession>A0AAP7LSK2</accession>
<name>A0AAP7LSK2_9STAP</name>
<organism evidence="7 8">
    <name type="scientific">Staphylococcus equorum</name>
    <dbReference type="NCBI Taxonomy" id="246432"/>
    <lineage>
        <taxon>Bacteria</taxon>
        <taxon>Bacillati</taxon>
        <taxon>Bacillota</taxon>
        <taxon>Bacilli</taxon>
        <taxon>Bacillales</taxon>
        <taxon>Staphylococcaceae</taxon>
        <taxon>Staphylococcus</taxon>
    </lineage>
</organism>
<dbReference type="Proteomes" id="UP000095464">
    <property type="component" value="Unassembled WGS sequence"/>
</dbReference>
<feature type="domain" description="PTS EIIA type-4" evidence="6">
    <location>
        <begin position="3"/>
        <end position="123"/>
    </location>
</feature>
<evidence type="ECO:0000313" key="7">
    <source>
        <dbReference type="EMBL" id="OEK50899.1"/>
    </source>
</evidence>
<evidence type="ECO:0000256" key="3">
    <source>
        <dbReference type="ARBA" id="ARBA00012095"/>
    </source>
</evidence>
<evidence type="ECO:0000256" key="1">
    <source>
        <dbReference type="ARBA" id="ARBA00001113"/>
    </source>
</evidence>
<reference evidence="8" key="1">
    <citation type="submission" date="2015-11" db="EMBL/GenBank/DDBJ databases">
        <title>Genomic diversity of Staphylococcus saprophyticus strains from urinary tract infections, animal surfaces, and fermented foods.</title>
        <authorList>
            <person name="Wolfe B.E."/>
        </authorList>
    </citation>
    <scope>NUCLEOTIDE SEQUENCE [LARGE SCALE GENOMIC DNA]</scope>
    <source>
        <strain evidence="8">738_7</strain>
    </source>
</reference>
<dbReference type="InterPro" id="IPR004701">
    <property type="entry name" value="PTS_EIIA_man-typ"/>
</dbReference>
<comment type="catalytic activity">
    <reaction evidence="1">
        <text>dihydroxyacetone + phosphoenolpyruvate = dihydroxyacetone phosphate + pyruvate</text>
        <dbReference type="Rhea" id="RHEA:18381"/>
        <dbReference type="ChEBI" id="CHEBI:15361"/>
        <dbReference type="ChEBI" id="CHEBI:16016"/>
        <dbReference type="ChEBI" id="CHEBI:57642"/>
        <dbReference type="ChEBI" id="CHEBI:58702"/>
        <dbReference type="EC" id="2.7.1.121"/>
    </reaction>
</comment>
<dbReference type="InterPro" id="IPR036662">
    <property type="entry name" value="PTS_EIIA_man-typ_sf"/>
</dbReference>
<dbReference type="NCBIfam" id="TIGR02364">
    <property type="entry name" value="dha_pts"/>
    <property type="match status" value="1"/>
</dbReference>
<dbReference type="InterPro" id="IPR039643">
    <property type="entry name" value="DhaM"/>
</dbReference>
<evidence type="ECO:0000256" key="2">
    <source>
        <dbReference type="ARBA" id="ARBA00002788"/>
    </source>
</evidence>
<evidence type="ECO:0000256" key="4">
    <source>
        <dbReference type="ARBA" id="ARBA00022679"/>
    </source>
</evidence>
<dbReference type="Pfam" id="PF03610">
    <property type="entry name" value="EIIA-man"/>
    <property type="match status" value="1"/>
</dbReference>
<evidence type="ECO:0000256" key="5">
    <source>
        <dbReference type="ARBA" id="ARBA00046577"/>
    </source>
</evidence>
<dbReference type="GO" id="GO:0009401">
    <property type="term" value="P:phosphoenolpyruvate-dependent sugar phosphotransferase system"/>
    <property type="evidence" value="ECO:0007669"/>
    <property type="project" value="InterPro"/>
</dbReference>
<comment type="function">
    <text evidence="2">Component of the dihydroxyacetone kinase complex, which is responsible for the phosphoenolpyruvate (PEP)-dependent phosphorylation of dihydroxyacetone. DhaM serves as the phosphoryl donor. Is phosphorylated by phosphoenolpyruvate in an EI- and HPr-dependent reaction, and a phosphorelay system on histidine residues finally leads to phosphoryl transfer to DhaL and dihydroxyacetone.</text>
</comment>